<dbReference type="Ensembl" id="ENSELUT00000041058.3">
    <property type="protein sequence ID" value="ENSELUP00000019553.3"/>
    <property type="gene ID" value="ENSELUG00000018872.3"/>
</dbReference>
<evidence type="ECO:0000313" key="1">
    <source>
        <dbReference type="Ensembl" id="ENSELUP00000019553.3"/>
    </source>
</evidence>
<evidence type="ECO:0008006" key="3">
    <source>
        <dbReference type="Google" id="ProtNLM"/>
    </source>
</evidence>
<reference evidence="1" key="3">
    <citation type="submission" date="2025-08" db="UniProtKB">
        <authorList>
            <consortium name="Ensembl"/>
        </authorList>
    </citation>
    <scope>IDENTIFICATION</scope>
</reference>
<dbReference type="AlphaFoldDB" id="A0A3P8YTS7"/>
<reference evidence="1" key="4">
    <citation type="submission" date="2025-09" db="UniProtKB">
        <authorList>
            <consortium name="Ensembl"/>
        </authorList>
    </citation>
    <scope>IDENTIFICATION</scope>
</reference>
<dbReference type="Proteomes" id="UP000265140">
    <property type="component" value="Chromosome 25"/>
</dbReference>
<dbReference type="InParanoid" id="A0A3P8YTS7"/>
<reference evidence="2" key="1">
    <citation type="journal article" date="2014" name="PLoS ONE">
        <title>The genome and linkage map of the northern pike (Esox lucius): conserved synteny revealed between the salmonid sister group and the Neoteleostei.</title>
        <authorList>
            <person name="Rondeau E.B."/>
            <person name="Minkley D.R."/>
            <person name="Leong J.S."/>
            <person name="Messmer A.M."/>
            <person name="Jantzen J.R."/>
            <person name="von Schalburg K.R."/>
            <person name="Lemon C."/>
            <person name="Bird N.H."/>
            <person name="Koop B.F."/>
        </authorList>
    </citation>
    <scope>NUCLEOTIDE SEQUENCE</scope>
</reference>
<dbReference type="STRING" id="8010.ENSELUP00000019553"/>
<dbReference type="PANTHER" id="PTHR31635">
    <property type="entry name" value="REVERSE TRANSCRIPTASE DOMAIN-CONTAINING PROTEIN-RELATED"/>
    <property type="match status" value="1"/>
</dbReference>
<proteinExistence type="predicted"/>
<accession>A0A3P8YTS7</accession>
<keyword evidence="2" id="KW-1185">Reference proteome</keyword>
<evidence type="ECO:0000313" key="2">
    <source>
        <dbReference type="Proteomes" id="UP000265140"/>
    </source>
</evidence>
<sequence length="240" mass="28385">MNEIFCQWLQALYSKSVSIVKTNGTLSRRFTIQRGTRQGDPLSPLLFAMYIEVLAIAIRQKQIIGKEIHKLELYLVKYLGIYIGKNVDELYKNHYCSLERKIRQDLNRWKLIPDGIYSIVETVKMMVLPQIIFLFQALQLRLPETYFYTWNKMISNFIWNNRKHRDKFKLLTQQKEGGGLGAPNIQNYYYATQTLTIMRWMKCDTEVKWINIEKERRAGVGLLIAPQLCRHVLEFTPVNE</sequence>
<name>A0A3P8YTS7_ESOLU</name>
<protein>
    <recommendedName>
        <fullName evidence="3">Reverse transcriptase domain-containing protein</fullName>
    </recommendedName>
</protein>
<dbReference type="GeneTree" id="ENSGT01150000286925"/>
<organism evidence="1 2">
    <name type="scientific">Esox lucius</name>
    <name type="common">Northern pike</name>
    <dbReference type="NCBI Taxonomy" id="8010"/>
    <lineage>
        <taxon>Eukaryota</taxon>
        <taxon>Metazoa</taxon>
        <taxon>Chordata</taxon>
        <taxon>Craniata</taxon>
        <taxon>Vertebrata</taxon>
        <taxon>Euteleostomi</taxon>
        <taxon>Actinopterygii</taxon>
        <taxon>Neopterygii</taxon>
        <taxon>Teleostei</taxon>
        <taxon>Protacanthopterygii</taxon>
        <taxon>Esociformes</taxon>
        <taxon>Esocidae</taxon>
        <taxon>Esox</taxon>
    </lineage>
</organism>
<reference evidence="1" key="2">
    <citation type="submission" date="2020-02" db="EMBL/GenBank/DDBJ databases">
        <title>Esox lucius (northern pike) genome, fEsoLuc1, primary haplotype.</title>
        <authorList>
            <person name="Myers G."/>
            <person name="Karagic N."/>
            <person name="Meyer A."/>
            <person name="Pippel M."/>
            <person name="Reichard M."/>
            <person name="Winkler S."/>
            <person name="Tracey A."/>
            <person name="Sims Y."/>
            <person name="Howe K."/>
            <person name="Rhie A."/>
            <person name="Formenti G."/>
            <person name="Durbin R."/>
            <person name="Fedrigo O."/>
            <person name="Jarvis E.D."/>
        </authorList>
    </citation>
    <scope>NUCLEOTIDE SEQUENCE [LARGE SCALE GENOMIC DNA]</scope>
</reference>
<dbReference type="PANTHER" id="PTHR31635:SF196">
    <property type="entry name" value="REVERSE TRANSCRIPTASE DOMAIN-CONTAINING PROTEIN-RELATED"/>
    <property type="match status" value="1"/>
</dbReference>
<dbReference type="OMA" id="CKITASG"/>